<dbReference type="AlphaFoldDB" id="A0A914QE02"/>
<sequence>MKSRFSKAYFNPALKGSYNKIEVERFCIRESEKCHELLETFISSKKYFTTTTTLCSNGKKICSCPFSYLSKVKVLKGICAKSIAPNALSNSLSMINYSNVYMLKIYDCSLNQQDFEIIQKTMNLKYLLLCLKNDGRNFDEKMIEVLEFVVGIPHLRIQYIGECLNPNEFEIMLVRWVLRNGYIKSLECTANDSFFIPRYICQTSPKLFTFDDAEEIINAE</sequence>
<dbReference type="Proteomes" id="UP000887578">
    <property type="component" value="Unplaced"/>
</dbReference>
<evidence type="ECO:0000313" key="1">
    <source>
        <dbReference type="Proteomes" id="UP000887578"/>
    </source>
</evidence>
<evidence type="ECO:0000313" key="2">
    <source>
        <dbReference type="WBParaSite" id="PDA_v2.g2760.t1"/>
    </source>
</evidence>
<accession>A0A914QE02</accession>
<keyword evidence="1" id="KW-1185">Reference proteome</keyword>
<protein>
    <submittedName>
        <fullName evidence="2">Uncharacterized protein</fullName>
    </submittedName>
</protein>
<name>A0A914QE02_9BILA</name>
<reference evidence="2" key="1">
    <citation type="submission" date="2022-11" db="UniProtKB">
        <authorList>
            <consortium name="WormBaseParasite"/>
        </authorList>
    </citation>
    <scope>IDENTIFICATION</scope>
</reference>
<dbReference type="WBParaSite" id="PDA_v2.g2760.t1">
    <property type="protein sequence ID" value="PDA_v2.g2760.t1"/>
    <property type="gene ID" value="PDA_v2.g2760"/>
</dbReference>
<organism evidence="1 2">
    <name type="scientific">Panagrolaimus davidi</name>
    <dbReference type="NCBI Taxonomy" id="227884"/>
    <lineage>
        <taxon>Eukaryota</taxon>
        <taxon>Metazoa</taxon>
        <taxon>Ecdysozoa</taxon>
        <taxon>Nematoda</taxon>
        <taxon>Chromadorea</taxon>
        <taxon>Rhabditida</taxon>
        <taxon>Tylenchina</taxon>
        <taxon>Panagrolaimomorpha</taxon>
        <taxon>Panagrolaimoidea</taxon>
        <taxon>Panagrolaimidae</taxon>
        <taxon>Panagrolaimus</taxon>
    </lineage>
</organism>
<proteinExistence type="predicted"/>